<keyword evidence="4" id="KW-1185">Reference proteome</keyword>
<dbReference type="EMBL" id="JAOVZO020000003">
    <property type="protein sequence ID" value="MDC8011982.1"/>
    <property type="molecule type" value="Genomic_DNA"/>
</dbReference>
<dbReference type="RefSeq" id="WP_263543248.1">
    <property type="nucleotide sequence ID" value="NZ_JAOVZO020000003.1"/>
</dbReference>
<accession>A0A9X4BI90</accession>
<evidence type="ECO:0000256" key="2">
    <source>
        <dbReference type="ARBA" id="ARBA00023002"/>
    </source>
</evidence>
<name>A0A9X4BI90_9GAMM</name>
<comment type="similarity">
    <text evidence="1">Belongs to the short-chain dehydrogenases/reductases (SDR) family.</text>
</comment>
<dbReference type="PANTHER" id="PTHR42901">
    <property type="entry name" value="ALCOHOL DEHYDROGENASE"/>
    <property type="match status" value="1"/>
</dbReference>
<dbReference type="Pfam" id="PF00106">
    <property type="entry name" value="adh_short"/>
    <property type="match status" value="1"/>
</dbReference>
<reference evidence="3" key="1">
    <citation type="submission" date="2023-02" db="EMBL/GenBank/DDBJ databases">
        <title>Tahibacter soli sp. nov. isolated from soil.</title>
        <authorList>
            <person name="Baek J.H."/>
            <person name="Lee J.K."/>
            <person name="Choi D.G."/>
            <person name="Jeon C.O."/>
        </authorList>
    </citation>
    <scope>NUCLEOTIDE SEQUENCE</scope>
    <source>
        <strain evidence="3">BL</strain>
    </source>
</reference>
<dbReference type="PROSITE" id="PS00061">
    <property type="entry name" value="ADH_SHORT"/>
    <property type="match status" value="1"/>
</dbReference>
<comment type="caution">
    <text evidence="3">The sequence shown here is derived from an EMBL/GenBank/DDBJ whole genome shotgun (WGS) entry which is preliminary data.</text>
</comment>
<proteinExistence type="inferred from homology"/>
<dbReference type="AlphaFoldDB" id="A0A9X4BI90"/>
<evidence type="ECO:0000313" key="4">
    <source>
        <dbReference type="Proteomes" id="UP001139971"/>
    </source>
</evidence>
<dbReference type="Gene3D" id="3.40.50.720">
    <property type="entry name" value="NAD(P)-binding Rossmann-like Domain"/>
    <property type="match status" value="1"/>
</dbReference>
<dbReference type="SUPFAM" id="SSF51735">
    <property type="entry name" value="NAD(P)-binding Rossmann-fold domains"/>
    <property type="match status" value="1"/>
</dbReference>
<dbReference type="GO" id="GO:0016491">
    <property type="term" value="F:oxidoreductase activity"/>
    <property type="evidence" value="ECO:0007669"/>
    <property type="project" value="UniProtKB-KW"/>
</dbReference>
<protein>
    <submittedName>
        <fullName evidence="3">SDR family NAD(P)-dependent oxidoreductase</fullName>
    </submittedName>
</protein>
<gene>
    <name evidence="3" type="ORF">OD750_005410</name>
</gene>
<dbReference type="InterPro" id="IPR020904">
    <property type="entry name" value="Sc_DH/Rdtase_CS"/>
</dbReference>
<dbReference type="InterPro" id="IPR002347">
    <property type="entry name" value="SDR_fam"/>
</dbReference>
<dbReference type="Proteomes" id="UP001139971">
    <property type="component" value="Unassembled WGS sequence"/>
</dbReference>
<dbReference type="PRINTS" id="PR00081">
    <property type="entry name" value="GDHRDH"/>
</dbReference>
<evidence type="ECO:0000256" key="1">
    <source>
        <dbReference type="ARBA" id="ARBA00006484"/>
    </source>
</evidence>
<keyword evidence="2" id="KW-0560">Oxidoreductase</keyword>
<evidence type="ECO:0000313" key="3">
    <source>
        <dbReference type="EMBL" id="MDC8011982.1"/>
    </source>
</evidence>
<dbReference type="InterPro" id="IPR036291">
    <property type="entry name" value="NAD(P)-bd_dom_sf"/>
</dbReference>
<organism evidence="3 4">
    <name type="scientific">Tahibacter soli</name>
    <dbReference type="NCBI Taxonomy" id="2983605"/>
    <lineage>
        <taxon>Bacteria</taxon>
        <taxon>Pseudomonadati</taxon>
        <taxon>Pseudomonadota</taxon>
        <taxon>Gammaproteobacteria</taxon>
        <taxon>Lysobacterales</taxon>
        <taxon>Rhodanobacteraceae</taxon>
        <taxon>Tahibacter</taxon>
    </lineage>
</organism>
<sequence length="253" mass="26938">MTSLPAGWTPAADTLAGRTILVTGATGGLGRASALACARAGATVVLLGRKVSTLEKLYDEIEALGAPKPAIYPMNLEGATPRDFEELADTIERECGALHGVVHAAAHFAGLQPATEIKPEEWMRVLQVNLNAPFLLTQALIPLLKAQDDASVVFVLDDERRVRKSFWGAYGVAKAALAGMVAILHDETDNSSLRVQALLPAPMRTALRRMAYFGENTLEQPEPDASAQAVTYLLSADGRPARGGVLDLRPTTN</sequence>
<dbReference type="PANTHER" id="PTHR42901:SF1">
    <property type="entry name" value="ALCOHOL DEHYDROGENASE"/>
    <property type="match status" value="1"/>
</dbReference>